<comment type="function">
    <text evidence="10">Catalyzes the 1,3-allylic rearrangement of the homoallylic substrate isopentenyl (IPP) to its highly electrophilic allylic isomer, dimethylallyl diphosphate (DMAPP).</text>
</comment>
<dbReference type="PANTHER" id="PTHR10885:SF0">
    <property type="entry name" value="ISOPENTENYL-DIPHOSPHATE DELTA-ISOMERASE"/>
    <property type="match status" value="1"/>
</dbReference>
<comment type="cofactor">
    <cofactor evidence="10">
        <name>Mn(2+)</name>
        <dbReference type="ChEBI" id="CHEBI:29035"/>
    </cofactor>
    <text evidence="10">Binds 1 Mn(2+) ion per subunit.</text>
</comment>
<dbReference type="NCBIfam" id="TIGR02150">
    <property type="entry name" value="IPP_isom_1"/>
    <property type="match status" value="1"/>
</dbReference>
<feature type="active site" evidence="10 11">
    <location>
        <position position="132"/>
    </location>
</feature>
<evidence type="ECO:0000256" key="6">
    <source>
        <dbReference type="ARBA" id="ARBA00022842"/>
    </source>
</evidence>
<dbReference type="PROSITE" id="PS51462">
    <property type="entry name" value="NUDIX"/>
    <property type="match status" value="1"/>
</dbReference>
<comment type="pathway">
    <text evidence="1 10">Isoprenoid biosynthesis; dimethylallyl diphosphate biosynthesis; dimethylallyl diphosphate from isopentenyl diphosphate: step 1/1.</text>
</comment>
<feature type="domain" description="Nudix hydrolase" evidence="12">
    <location>
        <begin position="46"/>
        <end position="180"/>
    </location>
</feature>
<dbReference type="InterPro" id="IPR056375">
    <property type="entry name" value="Idi_bact"/>
</dbReference>
<dbReference type="GO" id="GO:0046872">
    <property type="term" value="F:metal ion binding"/>
    <property type="evidence" value="ECO:0007669"/>
    <property type="project" value="UniProtKB-KW"/>
</dbReference>
<evidence type="ECO:0000256" key="4">
    <source>
        <dbReference type="ARBA" id="ARBA00022490"/>
    </source>
</evidence>
<comment type="similarity">
    <text evidence="2 10">Belongs to the IPP isomerase type 1 family.</text>
</comment>
<feature type="binding site" evidence="10">
    <location>
        <position position="85"/>
    </location>
    <ligand>
        <name>Mn(2+)</name>
        <dbReference type="ChEBI" id="CHEBI:29035"/>
    </ligand>
</feature>
<feature type="active site" evidence="10 11">
    <location>
        <position position="83"/>
    </location>
</feature>
<feature type="binding site" evidence="10">
    <location>
        <position position="132"/>
    </location>
    <ligand>
        <name>Mn(2+)</name>
        <dbReference type="ChEBI" id="CHEBI:29035"/>
    </ligand>
</feature>
<dbReference type="InterPro" id="IPR015797">
    <property type="entry name" value="NUDIX_hydrolase-like_dom_sf"/>
</dbReference>
<evidence type="ECO:0000313" key="13">
    <source>
        <dbReference type="EMBL" id="GHE12686.1"/>
    </source>
</evidence>
<dbReference type="SUPFAM" id="SSF55811">
    <property type="entry name" value="Nudix"/>
    <property type="match status" value="1"/>
</dbReference>
<comment type="catalytic activity">
    <reaction evidence="10">
        <text>isopentenyl diphosphate = dimethylallyl diphosphate</text>
        <dbReference type="Rhea" id="RHEA:23284"/>
        <dbReference type="ChEBI" id="CHEBI:57623"/>
        <dbReference type="ChEBI" id="CHEBI:128769"/>
        <dbReference type="EC" id="5.3.3.2"/>
    </reaction>
</comment>
<evidence type="ECO:0000256" key="2">
    <source>
        <dbReference type="ARBA" id="ARBA00007579"/>
    </source>
</evidence>
<comment type="subcellular location">
    <subcellularLocation>
        <location evidence="10">Cytoplasm</location>
    </subcellularLocation>
</comment>
<evidence type="ECO:0000256" key="8">
    <source>
        <dbReference type="ARBA" id="ARBA00023229"/>
    </source>
</evidence>
<feature type="binding site" evidence="10">
    <location>
        <position position="103"/>
    </location>
    <ligand>
        <name>Mg(2+)</name>
        <dbReference type="ChEBI" id="CHEBI:18420"/>
    </ligand>
</feature>
<gene>
    <name evidence="10 13" type="primary">idi</name>
    <name evidence="13" type="ORF">GCM10010339_77140</name>
</gene>
<protein>
    <recommendedName>
        <fullName evidence="3 10">Isopentenyl-diphosphate Delta-isomerase</fullName>
        <shortName evidence="10">IPP isomerase</shortName>
        <ecNumber evidence="3 10">5.3.3.2</ecNumber>
    </recommendedName>
    <alternativeName>
        <fullName evidence="10">IPP:DMAPP isomerase</fullName>
    </alternativeName>
    <alternativeName>
        <fullName evidence="10">Isopentenyl pyrophosphate isomerase</fullName>
    </alternativeName>
</protein>
<accession>A0A918YR83</accession>
<keyword evidence="8 10" id="KW-0414">Isoprene biosynthesis</keyword>
<evidence type="ECO:0000256" key="7">
    <source>
        <dbReference type="ARBA" id="ARBA00023211"/>
    </source>
</evidence>
<keyword evidence="9 10" id="KW-0413">Isomerase</keyword>
<dbReference type="PIRSF" id="PIRSF018427">
    <property type="entry name" value="Isopntndiph_ism"/>
    <property type="match status" value="1"/>
</dbReference>
<evidence type="ECO:0000256" key="1">
    <source>
        <dbReference type="ARBA" id="ARBA00004826"/>
    </source>
</evidence>
<feature type="binding site" evidence="10">
    <location>
        <position position="48"/>
    </location>
    <ligand>
        <name>Mn(2+)</name>
        <dbReference type="ChEBI" id="CHEBI:29035"/>
    </ligand>
</feature>
<dbReference type="RefSeq" id="WP_189958255.1">
    <property type="nucleotide sequence ID" value="NZ_BMVG01000035.1"/>
</dbReference>
<name>A0A918YR83_9ACTN</name>
<dbReference type="InterPro" id="IPR011876">
    <property type="entry name" value="IsopentenylPP_isomerase_typ1"/>
</dbReference>
<dbReference type="Pfam" id="PF00293">
    <property type="entry name" value="NUDIX"/>
    <property type="match status" value="1"/>
</dbReference>
<dbReference type="Proteomes" id="UP000655443">
    <property type="component" value="Unassembled WGS sequence"/>
</dbReference>
<evidence type="ECO:0000313" key="14">
    <source>
        <dbReference type="Proteomes" id="UP000655443"/>
    </source>
</evidence>
<sequence>MNLVHTDTPVATPASADAGILLELVTPDGRTVGTAGKLAAHQAPGALHRAFSVFLFDPSGRMLMQRRALTKYHSPGVWSNTCCGHPLPGERPEAAATRRTREELGLVPAPLHPAGTVVYHHPDPLTGLVEHEYNHLFVGHVGEEPTPDPAEVHATRLVTRDELTTLIEDGVCSAWLPTVLAGALPAIRRITPSGTW</sequence>
<evidence type="ECO:0000256" key="5">
    <source>
        <dbReference type="ARBA" id="ARBA00022723"/>
    </source>
</evidence>
<dbReference type="AlphaFoldDB" id="A0A918YR83"/>
<organism evidence="13 14">
    <name type="scientific">Streptomyces alanosinicus</name>
    <dbReference type="NCBI Taxonomy" id="68171"/>
    <lineage>
        <taxon>Bacteria</taxon>
        <taxon>Bacillati</taxon>
        <taxon>Actinomycetota</taxon>
        <taxon>Actinomycetes</taxon>
        <taxon>Kitasatosporales</taxon>
        <taxon>Streptomycetaceae</taxon>
        <taxon>Streptomyces</taxon>
    </lineage>
</organism>
<dbReference type="InterPro" id="IPR000086">
    <property type="entry name" value="NUDIX_hydrolase_dom"/>
</dbReference>
<dbReference type="CDD" id="cd02885">
    <property type="entry name" value="NUDIX_IPP_Isomerase"/>
    <property type="match status" value="1"/>
</dbReference>
<keyword evidence="6 10" id="KW-0460">Magnesium</keyword>
<dbReference type="GO" id="GO:0009240">
    <property type="term" value="P:isopentenyl diphosphate biosynthetic process"/>
    <property type="evidence" value="ECO:0007669"/>
    <property type="project" value="TreeGrafter"/>
</dbReference>
<evidence type="ECO:0000259" key="12">
    <source>
        <dbReference type="PROSITE" id="PS51462"/>
    </source>
</evidence>
<evidence type="ECO:0000256" key="9">
    <source>
        <dbReference type="ARBA" id="ARBA00023235"/>
    </source>
</evidence>
<comment type="cofactor">
    <cofactor evidence="10">
        <name>Mg(2+)</name>
        <dbReference type="ChEBI" id="CHEBI:18420"/>
    </cofactor>
    <text evidence="10">Binds 1 Mg(2+) ion per subunit. The magnesium ion binds only when substrate is bound.</text>
</comment>
<keyword evidence="7 10" id="KW-0464">Manganese</keyword>
<dbReference type="GO" id="GO:0004452">
    <property type="term" value="F:isopentenyl-diphosphate delta-isomerase activity"/>
    <property type="evidence" value="ECO:0007669"/>
    <property type="project" value="UniProtKB-UniRule"/>
</dbReference>
<dbReference type="PANTHER" id="PTHR10885">
    <property type="entry name" value="ISOPENTENYL-DIPHOSPHATE DELTA-ISOMERASE"/>
    <property type="match status" value="1"/>
</dbReference>
<keyword evidence="5 10" id="KW-0479">Metal-binding</keyword>
<reference evidence="13" key="2">
    <citation type="submission" date="2020-09" db="EMBL/GenBank/DDBJ databases">
        <authorList>
            <person name="Sun Q."/>
            <person name="Ohkuma M."/>
        </authorList>
    </citation>
    <scope>NUCLEOTIDE SEQUENCE</scope>
    <source>
        <strain evidence="13">JCM 4714</strain>
    </source>
</reference>
<dbReference type="GO" id="GO:0050992">
    <property type="term" value="P:dimethylallyl diphosphate biosynthetic process"/>
    <property type="evidence" value="ECO:0007669"/>
    <property type="project" value="UniProtKB-UniRule"/>
</dbReference>
<keyword evidence="4 10" id="KW-0963">Cytoplasm</keyword>
<evidence type="ECO:0000256" key="10">
    <source>
        <dbReference type="HAMAP-Rule" id="MF_00202"/>
    </source>
</evidence>
<feature type="binding site" evidence="10">
    <location>
        <position position="41"/>
    </location>
    <ligand>
        <name>Mn(2+)</name>
        <dbReference type="ChEBI" id="CHEBI:29035"/>
    </ligand>
</feature>
<keyword evidence="14" id="KW-1185">Reference proteome</keyword>
<feature type="binding site" evidence="10">
    <location>
        <position position="130"/>
    </location>
    <ligand>
        <name>Mn(2+)</name>
        <dbReference type="ChEBI" id="CHEBI:29035"/>
    </ligand>
</feature>
<comment type="caution">
    <text evidence="13">The sequence shown here is derived from an EMBL/GenBank/DDBJ whole genome shotgun (WGS) entry which is preliminary data.</text>
</comment>
<evidence type="ECO:0000256" key="11">
    <source>
        <dbReference type="PIRSR" id="PIRSR018427-1"/>
    </source>
</evidence>
<dbReference type="GO" id="GO:0005737">
    <property type="term" value="C:cytoplasm"/>
    <property type="evidence" value="ECO:0007669"/>
    <property type="project" value="UniProtKB-SubCell"/>
</dbReference>
<dbReference type="EC" id="5.3.3.2" evidence="3 10"/>
<reference evidence="13" key="1">
    <citation type="journal article" date="2014" name="Int. J. Syst. Evol. Microbiol.">
        <title>Complete genome sequence of Corynebacterium casei LMG S-19264T (=DSM 44701T), isolated from a smear-ripened cheese.</title>
        <authorList>
            <consortium name="US DOE Joint Genome Institute (JGI-PGF)"/>
            <person name="Walter F."/>
            <person name="Albersmeier A."/>
            <person name="Kalinowski J."/>
            <person name="Ruckert C."/>
        </authorList>
    </citation>
    <scope>NUCLEOTIDE SEQUENCE</scope>
    <source>
        <strain evidence="13">JCM 4714</strain>
    </source>
</reference>
<dbReference type="HAMAP" id="MF_00202">
    <property type="entry name" value="Idi"/>
    <property type="match status" value="1"/>
</dbReference>
<dbReference type="NCBIfam" id="NF002995">
    <property type="entry name" value="PRK03759.1"/>
    <property type="match status" value="1"/>
</dbReference>
<dbReference type="Gene3D" id="3.90.79.10">
    <property type="entry name" value="Nucleoside Triphosphate Pyrophosphohydrolase"/>
    <property type="match status" value="1"/>
</dbReference>
<evidence type="ECO:0000256" key="3">
    <source>
        <dbReference type="ARBA" id="ARBA00012057"/>
    </source>
</evidence>
<proteinExistence type="inferred from homology"/>
<dbReference type="EMBL" id="BMVG01000035">
    <property type="protein sequence ID" value="GHE12686.1"/>
    <property type="molecule type" value="Genomic_DNA"/>
</dbReference>